<protein>
    <submittedName>
        <fullName evidence="2">Fatty-acid amide hydrolase 2-like protein</fullName>
    </submittedName>
</protein>
<sequence length="229" mass="25589">FSLITDASTSIKHSLIKHLFLIIISLFTKAIKYLNDRFGIEAEEVSFKELFFGLGIFSALTKTKDPRNLGDVCTLGRGELRPMWELLKSVFGLSNHSLSLIITVFMENLPSSSPQSNFSQKCIAMGNKLKEKFQNLLGENGVFIYPTLPEAAIKHNTIFLKGFDVNYTTVFNVLEMPSTHCTLELSENGLPLGFQIMTLPFNDRLSIAMAVELEKEFGGWTPPCDVKLG</sequence>
<evidence type="ECO:0000313" key="2">
    <source>
        <dbReference type="EMBL" id="RWS25655.1"/>
    </source>
</evidence>
<comment type="caution">
    <text evidence="2">The sequence shown here is derived from an EMBL/GenBank/DDBJ whole genome shotgun (WGS) entry which is preliminary data.</text>
</comment>
<dbReference type="GO" id="GO:0016787">
    <property type="term" value="F:hydrolase activity"/>
    <property type="evidence" value="ECO:0007669"/>
    <property type="project" value="UniProtKB-KW"/>
</dbReference>
<proteinExistence type="predicted"/>
<feature type="non-terminal residue" evidence="2">
    <location>
        <position position="1"/>
    </location>
</feature>
<accession>A0A443SDQ8</accession>
<name>A0A443SDQ8_9ACAR</name>
<dbReference type="Gene3D" id="3.90.1300.10">
    <property type="entry name" value="Amidase signature (AS) domain"/>
    <property type="match status" value="1"/>
</dbReference>
<dbReference type="Proteomes" id="UP000288716">
    <property type="component" value="Unassembled WGS sequence"/>
</dbReference>
<keyword evidence="3" id="KW-1185">Reference proteome</keyword>
<dbReference type="InterPro" id="IPR023631">
    <property type="entry name" value="Amidase_dom"/>
</dbReference>
<evidence type="ECO:0000313" key="3">
    <source>
        <dbReference type="Proteomes" id="UP000288716"/>
    </source>
</evidence>
<dbReference type="EMBL" id="NCKV01003493">
    <property type="protein sequence ID" value="RWS25655.1"/>
    <property type="molecule type" value="Genomic_DNA"/>
</dbReference>
<reference evidence="2 3" key="1">
    <citation type="journal article" date="2018" name="Gigascience">
        <title>Genomes of trombidid mites reveal novel predicted allergens and laterally-transferred genes associated with secondary metabolism.</title>
        <authorList>
            <person name="Dong X."/>
            <person name="Chaisiri K."/>
            <person name="Xia D."/>
            <person name="Armstrong S.D."/>
            <person name="Fang Y."/>
            <person name="Donnelly M.J."/>
            <person name="Kadowaki T."/>
            <person name="McGarry J.W."/>
            <person name="Darby A.C."/>
            <person name="Makepeace B.L."/>
        </authorList>
    </citation>
    <scope>NUCLEOTIDE SEQUENCE [LARGE SCALE GENOMIC DNA]</scope>
    <source>
        <strain evidence="2">UoL-UT</strain>
    </source>
</reference>
<feature type="domain" description="Amidase" evidence="1">
    <location>
        <begin position="39"/>
        <end position="204"/>
    </location>
</feature>
<dbReference type="PANTHER" id="PTHR43372:SF4">
    <property type="entry name" value="FATTY-ACID AMIDE HYDROLASE 2"/>
    <property type="match status" value="1"/>
</dbReference>
<organism evidence="2 3">
    <name type="scientific">Leptotrombidium deliense</name>
    <dbReference type="NCBI Taxonomy" id="299467"/>
    <lineage>
        <taxon>Eukaryota</taxon>
        <taxon>Metazoa</taxon>
        <taxon>Ecdysozoa</taxon>
        <taxon>Arthropoda</taxon>
        <taxon>Chelicerata</taxon>
        <taxon>Arachnida</taxon>
        <taxon>Acari</taxon>
        <taxon>Acariformes</taxon>
        <taxon>Trombidiformes</taxon>
        <taxon>Prostigmata</taxon>
        <taxon>Anystina</taxon>
        <taxon>Parasitengona</taxon>
        <taxon>Trombiculoidea</taxon>
        <taxon>Trombiculidae</taxon>
        <taxon>Leptotrombidium</taxon>
    </lineage>
</organism>
<keyword evidence="2" id="KW-0378">Hydrolase</keyword>
<evidence type="ECO:0000259" key="1">
    <source>
        <dbReference type="Pfam" id="PF01425"/>
    </source>
</evidence>
<dbReference type="STRING" id="299467.A0A443SDQ8"/>
<dbReference type="AlphaFoldDB" id="A0A443SDQ8"/>
<dbReference type="InterPro" id="IPR052739">
    <property type="entry name" value="FAAH2"/>
</dbReference>
<dbReference type="VEuPathDB" id="VectorBase:LDEU006386"/>
<dbReference type="PANTHER" id="PTHR43372">
    <property type="entry name" value="FATTY-ACID AMIDE HYDROLASE"/>
    <property type="match status" value="1"/>
</dbReference>
<dbReference type="SUPFAM" id="SSF75304">
    <property type="entry name" value="Amidase signature (AS) enzymes"/>
    <property type="match status" value="1"/>
</dbReference>
<dbReference type="OrthoDB" id="6428749at2759"/>
<gene>
    <name evidence="2" type="ORF">B4U80_10083</name>
</gene>
<dbReference type="InterPro" id="IPR036928">
    <property type="entry name" value="AS_sf"/>
</dbReference>
<dbReference type="Pfam" id="PF01425">
    <property type="entry name" value="Amidase"/>
    <property type="match status" value="1"/>
</dbReference>
<dbReference type="GO" id="GO:0012505">
    <property type="term" value="C:endomembrane system"/>
    <property type="evidence" value="ECO:0007669"/>
    <property type="project" value="TreeGrafter"/>
</dbReference>